<evidence type="ECO:0000259" key="3">
    <source>
        <dbReference type="Pfam" id="PF13490"/>
    </source>
</evidence>
<protein>
    <submittedName>
        <fullName evidence="4">Uncharacterized protein</fullName>
    </submittedName>
</protein>
<evidence type="ECO:0000259" key="2">
    <source>
        <dbReference type="Pfam" id="PF13127"/>
    </source>
</evidence>
<dbReference type="InterPro" id="IPR025016">
    <property type="entry name" value="DUF3955"/>
</dbReference>
<keyword evidence="1" id="KW-0472">Membrane</keyword>
<dbReference type="Pfam" id="PF13127">
    <property type="entry name" value="DUF3955"/>
    <property type="match status" value="1"/>
</dbReference>
<dbReference type="EMBL" id="QGQD01000105">
    <property type="protein sequence ID" value="TLC98069.1"/>
    <property type="molecule type" value="Genomic_DNA"/>
</dbReference>
<keyword evidence="5" id="KW-1185">Reference proteome</keyword>
<organism evidence="4 5">
    <name type="scientific">Robinsoniella peoriensis</name>
    <dbReference type="NCBI Taxonomy" id="180332"/>
    <lineage>
        <taxon>Bacteria</taxon>
        <taxon>Bacillati</taxon>
        <taxon>Bacillota</taxon>
        <taxon>Clostridia</taxon>
        <taxon>Lachnospirales</taxon>
        <taxon>Lachnospiraceae</taxon>
        <taxon>Robinsoniella</taxon>
    </lineage>
</organism>
<dbReference type="OrthoDB" id="6194834at2"/>
<evidence type="ECO:0000313" key="5">
    <source>
        <dbReference type="Proteomes" id="UP000306509"/>
    </source>
</evidence>
<evidence type="ECO:0000256" key="1">
    <source>
        <dbReference type="SAM" id="Phobius"/>
    </source>
</evidence>
<dbReference type="InterPro" id="IPR027383">
    <property type="entry name" value="Znf_put"/>
</dbReference>
<gene>
    <name evidence="4" type="ORF">DSM106044_05130</name>
</gene>
<feature type="transmembrane region" description="Helical" evidence="1">
    <location>
        <begin position="117"/>
        <end position="138"/>
    </location>
</feature>
<dbReference type="Pfam" id="PF13490">
    <property type="entry name" value="zf-HC2"/>
    <property type="match status" value="1"/>
</dbReference>
<accession>A0A4U8Q088</accession>
<feature type="domain" description="Putative zinc-finger" evidence="3">
    <location>
        <begin position="5"/>
        <end position="38"/>
    </location>
</feature>
<dbReference type="AlphaFoldDB" id="A0A4U8Q088"/>
<reference evidence="4 5" key="1">
    <citation type="journal article" date="2019" name="Anaerobe">
        <title>Detection of Robinsoniella peoriensis in multiple bone samples of a trauma patient.</title>
        <authorList>
            <person name="Schrottner P."/>
            <person name="Hartwich K."/>
            <person name="Bunk B."/>
            <person name="Schober I."/>
            <person name="Helbig S."/>
            <person name="Rudolph W.W."/>
            <person name="Gunzer F."/>
        </authorList>
    </citation>
    <scope>NUCLEOTIDE SEQUENCE [LARGE SCALE GENOMIC DNA]</scope>
    <source>
        <strain evidence="4 5">DSM 106044</strain>
    </source>
</reference>
<dbReference type="RefSeq" id="WP_027294593.1">
    <property type="nucleotide sequence ID" value="NZ_CABMJZ010000041.1"/>
</dbReference>
<proteinExistence type="predicted"/>
<name>A0A4U8Q088_9FIRM</name>
<feature type="domain" description="DUF3955" evidence="2">
    <location>
        <begin position="81"/>
        <end position="133"/>
    </location>
</feature>
<evidence type="ECO:0000313" key="4">
    <source>
        <dbReference type="EMBL" id="TLC98069.1"/>
    </source>
</evidence>
<dbReference type="STRING" id="180332.GCA_000797495_00764"/>
<dbReference type="Proteomes" id="UP000306509">
    <property type="component" value="Unassembled WGS sequence"/>
</dbReference>
<sequence>MSINCEVVKDLLPLYHDNVCSEDSRKLIEEHLSTCLKCTEELKQINEEILTVSHTEDISLISNISKKWKRDILSAFLLGTLMLSILASIGCAAAFMAIGSYVTAEGVLVEPFALIPIAYFFAFTAILSAIGLAVTYLVKHNKKKREIKK</sequence>
<keyword evidence="1" id="KW-1133">Transmembrane helix</keyword>
<feature type="transmembrane region" description="Helical" evidence="1">
    <location>
        <begin position="72"/>
        <end position="97"/>
    </location>
</feature>
<keyword evidence="1" id="KW-0812">Transmembrane</keyword>
<comment type="caution">
    <text evidence="4">The sequence shown here is derived from an EMBL/GenBank/DDBJ whole genome shotgun (WGS) entry which is preliminary data.</text>
</comment>